<sequence length="352" mass="40672">MVEAGGARRHRMTLESGDHILTLYAYRTGPLRTVLFYILSFLTFGIFRLILHWKEKWNVRFRLVPCNFSNAEFIHITDNHNVTELQKVQRKSNGMIPNKSGEMIEVPEVRWFVYRKLEYVWIESEDDDTGEWIPSSEIASQIPCSFFLGVSQDNQGLSLSDVSIRLQFFGKNEIVVNLRPILYLLFMEVITPFYVFQIFSVTVWYNDEYAYYASLIVLLSISSICMDVWQIRSQEKRLRSMVHSNEEVEVIRNGEEMKIGSEELVPGDILLIPPHGCLMQCDCVLMNGTVIVNESVLTGESVPITKVALTDETHDAIFNMEKHSKNVLYCGTQVLQTRFYRGKKVKNLLTTI</sequence>
<dbReference type="EMBL" id="CANHGI010000004">
    <property type="protein sequence ID" value="CAI5449153.1"/>
    <property type="molecule type" value="Genomic_DNA"/>
</dbReference>
<keyword evidence="9" id="KW-0472">Membrane</keyword>
<evidence type="ECO:0000256" key="2">
    <source>
        <dbReference type="ARBA" id="ARBA00022553"/>
    </source>
</evidence>
<keyword evidence="2" id="KW-0597">Phosphoprotein</keyword>
<dbReference type="InterPro" id="IPR006544">
    <property type="entry name" value="P-type_TPase_V"/>
</dbReference>
<evidence type="ECO:0000313" key="14">
    <source>
        <dbReference type="Proteomes" id="UP001152747"/>
    </source>
</evidence>
<keyword evidence="6 9" id="KW-0460">Magnesium</keyword>
<dbReference type="Pfam" id="PF12409">
    <property type="entry name" value="P5-ATPase"/>
    <property type="match status" value="1"/>
</dbReference>
<evidence type="ECO:0000256" key="4">
    <source>
        <dbReference type="ARBA" id="ARBA00022741"/>
    </source>
</evidence>
<evidence type="ECO:0000256" key="3">
    <source>
        <dbReference type="ARBA" id="ARBA00022723"/>
    </source>
</evidence>
<evidence type="ECO:0000259" key="11">
    <source>
        <dbReference type="Pfam" id="PF00690"/>
    </source>
</evidence>
<name>A0A9P1N2Z6_9PELO</name>
<keyword evidence="9" id="KW-0812">Transmembrane</keyword>
<evidence type="ECO:0000313" key="13">
    <source>
        <dbReference type="EMBL" id="CAI5449153.1"/>
    </source>
</evidence>
<dbReference type="GO" id="GO:0006874">
    <property type="term" value="P:intracellular calcium ion homeostasis"/>
    <property type="evidence" value="ECO:0007669"/>
    <property type="project" value="TreeGrafter"/>
</dbReference>
<evidence type="ECO:0000256" key="7">
    <source>
        <dbReference type="ARBA" id="ARBA00022967"/>
    </source>
</evidence>
<dbReference type="InterPro" id="IPR047819">
    <property type="entry name" value="P5A-ATPase_N"/>
</dbReference>
<dbReference type="GO" id="GO:0005524">
    <property type="term" value="F:ATP binding"/>
    <property type="evidence" value="ECO:0007669"/>
    <property type="project" value="UniProtKB-UniRule"/>
</dbReference>
<dbReference type="AlphaFoldDB" id="A0A9P1N2Z6"/>
<evidence type="ECO:0000259" key="12">
    <source>
        <dbReference type="Pfam" id="PF12409"/>
    </source>
</evidence>
<dbReference type="OrthoDB" id="48943at2759"/>
<comment type="catalytic activity">
    <reaction evidence="8 9">
        <text>ATP + H2O = ADP + phosphate + H(+)</text>
        <dbReference type="Rhea" id="RHEA:13065"/>
        <dbReference type="ChEBI" id="CHEBI:15377"/>
        <dbReference type="ChEBI" id="CHEBI:15378"/>
        <dbReference type="ChEBI" id="CHEBI:30616"/>
        <dbReference type="ChEBI" id="CHEBI:43474"/>
        <dbReference type="ChEBI" id="CHEBI:456216"/>
    </reaction>
</comment>
<dbReference type="Pfam" id="PF00122">
    <property type="entry name" value="E1-E2_ATPase"/>
    <property type="match status" value="1"/>
</dbReference>
<comment type="caution">
    <text evidence="9">Lacks conserved residue(s) required for the propagation of feature annotation.</text>
</comment>
<dbReference type="InterPro" id="IPR023298">
    <property type="entry name" value="ATPase_P-typ_TM_dom_sf"/>
</dbReference>
<dbReference type="GO" id="GO:0019829">
    <property type="term" value="F:ATPase-coupled monoatomic cation transmembrane transporter activity"/>
    <property type="evidence" value="ECO:0007669"/>
    <property type="project" value="UniProtKB-UniRule"/>
</dbReference>
<protein>
    <recommendedName>
        <fullName evidence="9">Cation-transporting ATPase</fullName>
        <ecNumber evidence="9">7.2.2.-</ecNumber>
    </recommendedName>
</protein>
<dbReference type="PANTHER" id="PTHR45630:SF8">
    <property type="entry name" value="CATION-TRANSPORTING ATPASE"/>
    <property type="match status" value="1"/>
</dbReference>
<dbReference type="GO" id="GO:0015203">
    <property type="term" value="F:polyamine transmembrane transporter activity"/>
    <property type="evidence" value="ECO:0007669"/>
    <property type="project" value="TreeGrafter"/>
</dbReference>
<comment type="caution">
    <text evidence="13">The sequence shown here is derived from an EMBL/GenBank/DDBJ whole genome shotgun (WGS) entry which is preliminary data.</text>
</comment>
<dbReference type="InterPro" id="IPR004014">
    <property type="entry name" value="ATPase_P-typ_cation-transptr_N"/>
</dbReference>
<dbReference type="SUPFAM" id="SSF81653">
    <property type="entry name" value="Calcium ATPase, transduction domain A"/>
    <property type="match status" value="1"/>
</dbReference>
<evidence type="ECO:0000256" key="5">
    <source>
        <dbReference type="ARBA" id="ARBA00022840"/>
    </source>
</evidence>
<organism evidence="13 14">
    <name type="scientific">Caenorhabditis angaria</name>
    <dbReference type="NCBI Taxonomy" id="860376"/>
    <lineage>
        <taxon>Eukaryota</taxon>
        <taxon>Metazoa</taxon>
        <taxon>Ecdysozoa</taxon>
        <taxon>Nematoda</taxon>
        <taxon>Chromadorea</taxon>
        <taxon>Rhabditida</taxon>
        <taxon>Rhabditina</taxon>
        <taxon>Rhabditomorpha</taxon>
        <taxon>Rhabditoidea</taxon>
        <taxon>Rhabditidae</taxon>
        <taxon>Peloderinae</taxon>
        <taxon>Caenorhabditis</taxon>
    </lineage>
</organism>
<proteinExistence type="inferred from homology"/>
<feature type="transmembrane region" description="Helical" evidence="9">
    <location>
        <begin position="181"/>
        <end position="203"/>
    </location>
</feature>
<comment type="similarity">
    <text evidence="9">Belongs to the cation transport ATPase (P-type) (TC 3.A.3) family. Type V subfamily.</text>
</comment>
<feature type="transmembrane region" description="Helical" evidence="9">
    <location>
        <begin position="34"/>
        <end position="51"/>
    </location>
</feature>
<dbReference type="PANTHER" id="PTHR45630">
    <property type="entry name" value="CATION-TRANSPORTING ATPASE-RELATED"/>
    <property type="match status" value="1"/>
</dbReference>
<dbReference type="Proteomes" id="UP001152747">
    <property type="component" value="Unassembled WGS sequence"/>
</dbReference>
<feature type="domain" description="P-type ATPase A" evidence="10">
    <location>
        <begin position="244"/>
        <end position="338"/>
    </location>
</feature>
<dbReference type="GO" id="GO:0016020">
    <property type="term" value="C:membrane"/>
    <property type="evidence" value="ECO:0007669"/>
    <property type="project" value="UniProtKB-SubCell"/>
</dbReference>
<dbReference type="InterPro" id="IPR008250">
    <property type="entry name" value="ATPase_P-typ_transduc_dom_A_sf"/>
</dbReference>
<dbReference type="Pfam" id="PF00690">
    <property type="entry name" value="Cation_ATPase_N"/>
    <property type="match status" value="1"/>
</dbReference>
<dbReference type="EC" id="7.2.2.-" evidence="9"/>
<feature type="domain" description="P5B-type ATPase N-terminal" evidence="12">
    <location>
        <begin position="22"/>
        <end position="121"/>
    </location>
</feature>
<feature type="domain" description="Cation-transporting P-type ATPase N-terminal" evidence="11">
    <location>
        <begin position="153"/>
        <end position="204"/>
    </location>
</feature>
<dbReference type="InterPro" id="IPR059000">
    <property type="entry name" value="ATPase_P-type_domA"/>
</dbReference>
<dbReference type="SUPFAM" id="SSF81665">
    <property type="entry name" value="Calcium ATPase, transmembrane domain M"/>
    <property type="match status" value="1"/>
</dbReference>
<accession>A0A9P1N2Z6</accession>
<dbReference type="GO" id="GO:0140358">
    <property type="term" value="F:P-type transmembrane transporter activity"/>
    <property type="evidence" value="ECO:0007669"/>
    <property type="project" value="InterPro"/>
</dbReference>
<dbReference type="Gene3D" id="2.70.150.10">
    <property type="entry name" value="Calcium-transporting ATPase, cytoplasmic transduction domain A"/>
    <property type="match status" value="1"/>
</dbReference>
<dbReference type="FunFam" id="2.70.150.10:FF:000109">
    <property type="entry name" value="Cation-transporting ATPase"/>
    <property type="match status" value="1"/>
</dbReference>
<keyword evidence="5 9" id="KW-0067">ATP-binding</keyword>
<evidence type="ECO:0000256" key="9">
    <source>
        <dbReference type="RuleBase" id="RU362082"/>
    </source>
</evidence>
<feature type="transmembrane region" description="Helical" evidence="9">
    <location>
        <begin position="209"/>
        <end position="229"/>
    </location>
</feature>
<evidence type="ECO:0000256" key="6">
    <source>
        <dbReference type="ARBA" id="ARBA00022842"/>
    </source>
</evidence>
<keyword evidence="9" id="KW-1133">Transmembrane helix</keyword>
<evidence type="ECO:0000259" key="10">
    <source>
        <dbReference type="Pfam" id="PF00122"/>
    </source>
</evidence>
<evidence type="ECO:0000256" key="8">
    <source>
        <dbReference type="ARBA" id="ARBA00049360"/>
    </source>
</evidence>
<evidence type="ECO:0000256" key="1">
    <source>
        <dbReference type="ARBA" id="ARBA00004141"/>
    </source>
</evidence>
<keyword evidence="7 9" id="KW-1278">Translocase</keyword>
<gene>
    <name evidence="13" type="ORF">CAMP_LOCUS11790</name>
</gene>
<reference evidence="13" key="1">
    <citation type="submission" date="2022-11" db="EMBL/GenBank/DDBJ databases">
        <authorList>
            <person name="Kikuchi T."/>
        </authorList>
    </citation>
    <scope>NUCLEOTIDE SEQUENCE</scope>
    <source>
        <strain evidence="13">PS1010</strain>
    </source>
</reference>
<dbReference type="GO" id="GO:0046872">
    <property type="term" value="F:metal ion binding"/>
    <property type="evidence" value="ECO:0007669"/>
    <property type="project" value="UniProtKB-UniRule"/>
</dbReference>
<keyword evidence="3 9" id="KW-0479">Metal-binding</keyword>
<keyword evidence="14" id="KW-1185">Reference proteome</keyword>
<comment type="subcellular location">
    <subcellularLocation>
        <location evidence="1 9">Membrane</location>
        <topology evidence="1 9">Multi-pass membrane protein</topology>
    </subcellularLocation>
</comment>
<keyword evidence="4 9" id="KW-0547">Nucleotide-binding</keyword>